<dbReference type="PANTHER" id="PTHR30461">
    <property type="entry name" value="DNA-INVERTASE FROM LAMBDOID PROPHAGE"/>
    <property type="match status" value="1"/>
</dbReference>
<dbReference type="InterPro" id="IPR036162">
    <property type="entry name" value="Resolvase-like_N_sf"/>
</dbReference>
<dbReference type="InterPro" id="IPR050639">
    <property type="entry name" value="SSR_resolvase"/>
</dbReference>
<dbReference type="Gene3D" id="3.40.50.1390">
    <property type="entry name" value="Resolvase, N-terminal catalytic domain"/>
    <property type="match status" value="1"/>
</dbReference>
<gene>
    <name evidence="2" type="ORF">Deia_00208</name>
</gene>
<dbReference type="SMART" id="SM00857">
    <property type="entry name" value="Resolvase"/>
    <property type="match status" value="1"/>
</dbReference>
<dbReference type="InterPro" id="IPR011109">
    <property type="entry name" value="DNA_bind_recombinase_dom"/>
</dbReference>
<dbReference type="InterPro" id="IPR038109">
    <property type="entry name" value="DNA_bind_recomb_sf"/>
</dbReference>
<evidence type="ECO:0000313" key="2">
    <source>
        <dbReference type="EMBL" id="QED23016.1"/>
    </source>
</evidence>
<accession>A0A5B8XDC2</accession>
<sequence>MTSSKKCPQKAIIFARVSSSTQRNEGYSLNTQVSRLQEYCRQKNLEIVKEFSVVESSKTMGQKEFFRMIDFIKKQKTKMILVCDSIDRMHRNFKEISYINELIKSNKLELICIKNDNFLYQLNALMSLRYSENLSKKVKIVFQSKLQNGEWIGKAPFGYKNITLENGKKDIVLDEIQASIVLEILVSFLTGEKLNDISKKFTLSRRVILNILKNPFYCGKMYIKKHDKFYPHKYEKLIPEEIFNKCQKILQSKERLIKKI</sequence>
<evidence type="ECO:0000259" key="1">
    <source>
        <dbReference type="PROSITE" id="PS51737"/>
    </source>
</evidence>
<protein>
    <submittedName>
        <fullName evidence="2">Cassette chromosome recombinase B-like domain protein</fullName>
    </submittedName>
</protein>
<dbReference type="GO" id="GO:0003677">
    <property type="term" value="F:DNA binding"/>
    <property type="evidence" value="ECO:0007669"/>
    <property type="project" value="InterPro"/>
</dbReference>
<dbReference type="Pfam" id="PF00239">
    <property type="entry name" value="Resolvase"/>
    <property type="match status" value="1"/>
</dbReference>
<organism evidence="2 3">
    <name type="scientific">Candidatus Deianiraea vastatrix</name>
    <dbReference type="NCBI Taxonomy" id="2163644"/>
    <lineage>
        <taxon>Bacteria</taxon>
        <taxon>Pseudomonadati</taxon>
        <taxon>Pseudomonadota</taxon>
        <taxon>Alphaproteobacteria</taxon>
        <taxon>Rickettsiales</taxon>
        <taxon>Candidatus Deianiraeaceae</taxon>
        <taxon>Candidatus Deianiraea</taxon>
    </lineage>
</organism>
<dbReference type="InterPro" id="IPR006119">
    <property type="entry name" value="Resolv_N"/>
</dbReference>
<dbReference type="AlphaFoldDB" id="A0A5B8XDC2"/>
<dbReference type="CDD" id="cd00338">
    <property type="entry name" value="Ser_Recombinase"/>
    <property type="match status" value="1"/>
</dbReference>
<dbReference type="OrthoDB" id="7277848at2"/>
<dbReference type="GO" id="GO:0000150">
    <property type="term" value="F:DNA strand exchange activity"/>
    <property type="evidence" value="ECO:0007669"/>
    <property type="project" value="InterPro"/>
</dbReference>
<dbReference type="SUPFAM" id="SSF53041">
    <property type="entry name" value="Resolvase-like"/>
    <property type="match status" value="1"/>
</dbReference>
<dbReference type="Proteomes" id="UP000321934">
    <property type="component" value="Chromosome"/>
</dbReference>
<evidence type="ECO:0000313" key="3">
    <source>
        <dbReference type="Proteomes" id="UP000321934"/>
    </source>
</evidence>
<name>A0A5B8XDC2_9RICK</name>
<dbReference type="PROSITE" id="PS51737">
    <property type="entry name" value="RECOMBINASE_DNA_BIND"/>
    <property type="match status" value="1"/>
</dbReference>
<dbReference type="EMBL" id="CP029077">
    <property type="protein sequence ID" value="QED23016.1"/>
    <property type="molecule type" value="Genomic_DNA"/>
</dbReference>
<dbReference type="Pfam" id="PF07508">
    <property type="entry name" value="Recombinase"/>
    <property type="match status" value="1"/>
</dbReference>
<proteinExistence type="predicted"/>
<dbReference type="RefSeq" id="WP_146820317.1">
    <property type="nucleotide sequence ID" value="NZ_CP029077.1"/>
</dbReference>
<keyword evidence="3" id="KW-1185">Reference proteome</keyword>
<feature type="domain" description="Recombinase" evidence="1">
    <location>
        <begin position="156"/>
        <end position="256"/>
    </location>
</feature>
<reference evidence="2 3" key="1">
    <citation type="journal article" date="2019" name="ISME J.">
        <title>Deianiraea, an extracellular bacterium associated with the ciliate Paramecium, suggests an alternative scenario for the evolution of Rickettsiales.</title>
        <authorList>
            <person name="Castelli M."/>
            <person name="Sabaneyeva E."/>
            <person name="Lanzoni O."/>
            <person name="Lebedeva N."/>
            <person name="Floriano A.M."/>
            <person name="Gaiarsa S."/>
            <person name="Benken K."/>
            <person name="Modeo L."/>
            <person name="Bandi C."/>
            <person name="Potekhin A."/>
            <person name="Sassera D."/>
            <person name="Petroni G."/>
        </authorList>
    </citation>
    <scope>NUCLEOTIDE SEQUENCE [LARGE SCALE GENOMIC DNA]</scope>
    <source>
        <strain evidence="2">CyL4-1</strain>
    </source>
</reference>
<dbReference type="Gene3D" id="3.90.1750.20">
    <property type="entry name" value="Putative Large Serine Recombinase, Chain B, Domain 2"/>
    <property type="match status" value="1"/>
</dbReference>
<dbReference type="PANTHER" id="PTHR30461:SF23">
    <property type="entry name" value="DNA RECOMBINASE-RELATED"/>
    <property type="match status" value="1"/>
</dbReference>